<feature type="compositionally biased region" description="Low complexity" evidence="14">
    <location>
        <begin position="18"/>
        <end position="36"/>
    </location>
</feature>
<evidence type="ECO:0000256" key="13">
    <source>
        <dbReference type="PROSITE-ProRule" id="PRU00731"/>
    </source>
</evidence>
<keyword evidence="17" id="KW-1185">Reference proteome</keyword>
<dbReference type="AlphaFoldDB" id="A0A1B0BC13"/>
<name>A0A1B0BC13_9MUSC</name>
<evidence type="ECO:0000256" key="10">
    <source>
        <dbReference type="ARBA" id="ARBA00022833"/>
    </source>
</evidence>
<dbReference type="EMBL" id="JXJN01011765">
    <property type="status" value="NOT_ANNOTATED_CDS"/>
    <property type="molecule type" value="Genomic_DNA"/>
</dbReference>
<dbReference type="Pfam" id="PF09409">
    <property type="entry name" value="PUB"/>
    <property type="match status" value="1"/>
</dbReference>
<keyword evidence="9" id="KW-0378">Hydrolase</keyword>
<dbReference type="EC" id="3.5.1.52" evidence="5"/>
<evidence type="ECO:0000256" key="6">
    <source>
        <dbReference type="ARBA" id="ARBA00018546"/>
    </source>
</evidence>
<evidence type="ECO:0000256" key="1">
    <source>
        <dbReference type="ARBA" id="ARBA00001650"/>
    </source>
</evidence>
<dbReference type="PANTHER" id="PTHR12143">
    <property type="entry name" value="PEPTIDE N-GLYCANASE PNGASE -RELATED"/>
    <property type="match status" value="1"/>
</dbReference>
<dbReference type="Proteomes" id="UP000092460">
    <property type="component" value="Unassembled WGS sequence"/>
</dbReference>
<evidence type="ECO:0000256" key="5">
    <source>
        <dbReference type="ARBA" id="ARBA00012158"/>
    </source>
</evidence>
<dbReference type="Pfam" id="PF01841">
    <property type="entry name" value="Transglut_core"/>
    <property type="match status" value="1"/>
</dbReference>
<dbReference type="SUPFAM" id="SSF49785">
    <property type="entry name" value="Galactose-binding domain-like"/>
    <property type="match status" value="1"/>
</dbReference>
<dbReference type="InterPro" id="IPR002931">
    <property type="entry name" value="Transglutaminase-like"/>
</dbReference>
<comment type="function">
    <text evidence="11">Specifically deglycosylates the denatured form of N-linked glycoproteins in the cytoplasm and assists their proteasome-mediated degradation. Cleaves the beta-aspartyl-glucosamine (GlcNAc) of the glycan and the amide side chain of Asn, converting Asn to Asp. Prefers proteins containing high-mannose over those bearing complex type oligosaccharides. Can recognize misfolded proteins in the endoplasmic reticulum that are exported to the cytosol to be destroyed and deglycosylate them, while it has no activity toward native proteins. Deglycosylation is a prerequisite for subsequent proteasome-mediated degradation of some, but not all, misfolded glycoproteins.</text>
</comment>
<evidence type="ECO:0000256" key="8">
    <source>
        <dbReference type="ARBA" id="ARBA00022723"/>
    </source>
</evidence>
<dbReference type="GO" id="GO:0006516">
    <property type="term" value="P:glycoprotein catabolic process"/>
    <property type="evidence" value="ECO:0007669"/>
    <property type="project" value="InterPro"/>
</dbReference>
<dbReference type="SUPFAM" id="SSF54001">
    <property type="entry name" value="Cysteine proteinases"/>
    <property type="match status" value="1"/>
</dbReference>
<evidence type="ECO:0000256" key="7">
    <source>
        <dbReference type="ARBA" id="ARBA00022490"/>
    </source>
</evidence>
<dbReference type="InterPro" id="IPR018997">
    <property type="entry name" value="PUB_domain"/>
</dbReference>
<evidence type="ECO:0000256" key="12">
    <source>
        <dbReference type="ARBA" id="ARBA00032901"/>
    </source>
</evidence>
<dbReference type="Gene3D" id="2.60.120.1020">
    <property type="entry name" value="Peptide N glycanase, PAW domain"/>
    <property type="match status" value="1"/>
</dbReference>
<dbReference type="SMART" id="SM00613">
    <property type="entry name" value="PAW"/>
    <property type="match status" value="1"/>
</dbReference>
<feature type="domain" description="PAW" evidence="15">
    <location>
        <begin position="476"/>
        <end position="692"/>
    </location>
</feature>
<sequence>MSSQVDYNCIRSIEPAESKTTTSSSTASSSTSSTTQSTVSISKNSLDAYLEAVRILLVLLDNVINFPHEHKYRTIRLENKTIKEKLLALQGFNQLLKAIGFQRLANEYLLPQDASLERIKEYRDILHKRREFWLHDHQHENEAINNNDGSVSLKSTSMIDSESRVTGLETTRPYKERITYPRVLQTPNRFLQSLELFSDAVMQYEDEKLLAFGLKLIPIDDLTQKASEKLLGIQEVANNTTNTLHQNTSSCKEPCIRDLILVELVNWFKNEFFEWVNNVPCKICGSEEGNLRRTQKEDDLRVEVNMCCGQETKFYRYNDIAQLLVSRKGRCGEYANCFTFLCRCLDYDARLVHSLFDHVWTEVYSESQMRWLHVDPSDNVVDSPLMYQHGWKRSIDYIFAYSCDDAQDVTWRYTNKHKETLTMRNFCTEKELIEALLTIRKKRQAHVTDERKKALNQRCMLELIELTVEREPTENELKGRSSGSLTWRQSRGEHNFTNIFTFTLKEEEAQHKQFNLRYCCATDTYERYIKGKLYYTLIADVLVECKWKTFKIVDNSQDVRVLETYKTWQSCQFSSKNMLRKVERDWKMAYLARQEDSESAEILWKFDFDSSKLKVKTYTLRFETKTFGEGNVELLINPCDEIAVTDIINCSRFEICAKLSGGKGDVAWQHTQLFRQSLNSKDYPFDLQVELL</sequence>
<dbReference type="Gene3D" id="3.10.620.30">
    <property type="match status" value="1"/>
</dbReference>
<dbReference type="SUPFAM" id="SSF143503">
    <property type="entry name" value="PUG domain-like"/>
    <property type="match status" value="1"/>
</dbReference>
<dbReference type="InterPro" id="IPR008979">
    <property type="entry name" value="Galactose-bd-like_sf"/>
</dbReference>
<comment type="catalytic activity">
    <reaction evidence="1">
        <text>Hydrolysis of an N(4)-(acetyl-beta-D-glucosaminyl)asparagine residue in which the glucosamine residue may be further glycosylated, to yield a (substituted) N-acetyl-beta-D-glucosaminylamine and a peptide containing an aspartate residue.</text>
        <dbReference type="EC" id="3.5.1.52"/>
    </reaction>
</comment>
<evidence type="ECO:0000259" key="15">
    <source>
        <dbReference type="PROSITE" id="PS51398"/>
    </source>
</evidence>
<dbReference type="InterPro" id="IPR038680">
    <property type="entry name" value="PAW_sf"/>
</dbReference>
<evidence type="ECO:0000256" key="3">
    <source>
        <dbReference type="ARBA" id="ARBA00004496"/>
    </source>
</evidence>
<evidence type="ECO:0000313" key="16">
    <source>
        <dbReference type="EnsemblMetazoa" id="GPPI025303-PA"/>
    </source>
</evidence>
<comment type="similarity">
    <text evidence="4 13">Belongs to the transglutaminase-like superfamily. PNGase family.</text>
</comment>
<dbReference type="PROSITE" id="PS51398">
    <property type="entry name" value="PAW"/>
    <property type="match status" value="1"/>
</dbReference>
<dbReference type="GO" id="GO:0000224">
    <property type="term" value="F:peptide-N4-(N-acetyl-beta-glucosaminyl)asparagine amidase activity"/>
    <property type="evidence" value="ECO:0007669"/>
    <property type="project" value="UniProtKB-EC"/>
</dbReference>
<reference evidence="16" key="2">
    <citation type="submission" date="2020-05" db="UniProtKB">
        <authorList>
            <consortium name="EnsemblMetazoa"/>
        </authorList>
    </citation>
    <scope>IDENTIFICATION</scope>
    <source>
        <strain evidence="16">IAEA</strain>
    </source>
</reference>
<dbReference type="PANTHER" id="PTHR12143:SF19">
    <property type="entry name" value="PEPTIDE-N(4)-(N-ACETYL-BETA-GLUCOSAMINYL)ASPARAGINE AMIDASE"/>
    <property type="match status" value="1"/>
</dbReference>
<protein>
    <recommendedName>
        <fullName evidence="6">Peptide-N(4)-(N-acetyl-beta-glucosaminyl)asparagine amidase</fullName>
        <ecNumber evidence="5">3.5.1.52</ecNumber>
    </recommendedName>
    <alternativeName>
        <fullName evidence="12">Peptide:N-glycanase</fullName>
    </alternativeName>
</protein>
<proteinExistence type="inferred from homology"/>
<evidence type="ECO:0000256" key="14">
    <source>
        <dbReference type="SAM" id="MobiDB-lite"/>
    </source>
</evidence>
<keyword evidence="8" id="KW-0479">Metal-binding</keyword>
<dbReference type="VEuPathDB" id="VectorBase:GPPI025303"/>
<dbReference type="SMART" id="SM00460">
    <property type="entry name" value="TGc"/>
    <property type="match status" value="1"/>
</dbReference>
<reference evidence="17" key="1">
    <citation type="submission" date="2015-01" db="EMBL/GenBank/DDBJ databases">
        <authorList>
            <person name="Aksoy S."/>
            <person name="Warren W."/>
            <person name="Wilson R.K."/>
        </authorList>
    </citation>
    <scope>NUCLEOTIDE SEQUENCE [LARGE SCALE GENOMIC DNA]</scope>
    <source>
        <strain evidence="17">IAEA</strain>
    </source>
</reference>
<dbReference type="InterPro" id="IPR036339">
    <property type="entry name" value="PUB-like_dom_sf"/>
</dbReference>
<evidence type="ECO:0000256" key="11">
    <source>
        <dbReference type="ARBA" id="ARBA00024870"/>
    </source>
</evidence>
<dbReference type="Gene3D" id="1.20.58.2190">
    <property type="match status" value="1"/>
</dbReference>
<feature type="region of interest" description="Disordered" evidence="14">
    <location>
        <begin position="17"/>
        <end position="36"/>
    </location>
</feature>
<dbReference type="Gene3D" id="2.20.25.10">
    <property type="match status" value="1"/>
</dbReference>
<comment type="cofactor">
    <cofactor evidence="2">
        <name>Zn(2+)</name>
        <dbReference type="ChEBI" id="CHEBI:29105"/>
    </cofactor>
</comment>
<evidence type="ECO:0000313" key="17">
    <source>
        <dbReference type="Proteomes" id="UP000092460"/>
    </source>
</evidence>
<dbReference type="InterPro" id="IPR050883">
    <property type="entry name" value="PNGase"/>
</dbReference>
<dbReference type="STRING" id="67801.A0A1B0BC13"/>
<evidence type="ECO:0000256" key="4">
    <source>
        <dbReference type="ARBA" id="ARBA00009390"/>
    </source>
</evidence>
<dbReference type="SMART" id="SM00580">
    <property type="entry name" value="PUG"/>
    <property type="match status" value="1"/>
</dbReference>
<organism evidence="16 17">
    <name type="scientific">Glossina palpalis gambiensis</name>
    <dbReference type="NCBI Taxonomy" id="67801"/>
    <lineage>
        <taxon>Eukaryota</taxon>
        <taxon>Metazoa</taxon>
        <taxon>Ecdysozoa</taxon>
        <taxon>Arthropoda</taxon>
        <taxon>Hexapoda</taxon>
        <taxon>Insecta</taxon>
        <taxon>Pterygota</taxon>
        <taxon>Neoptera</taxon>
        <taxon>Endopterygota</taxon>
        <taxon>Diptera</taxon>
        <taxon>Brachycera</taxon>
        <taxon>Muscomorpha</taxon>
        <taxon>Hippoboscoidea</taxon>
        <taxon>Glossinidae</taxon>
        <taxon>Glossina</taxon>
    </lineage>
</organism>
<keyword evidence="7" id="KW-0963">Cytoplasm</keyword>
<accession>A0A1B0BC13</accession>
<evidence type="ECO:0000256" key="2">
    <source>
        <dbReference type="ARBA" id="ARBA00001947"/>
    </source>
</evidence>
<dbReference type="GO" id="GO:0005829">
    <property type="term" value="C:cytosol"/>
    <property type="evidence" value="ECO:0007669"/>
    <property type="project" value="TreeGrafter"/>
</dbReference>
<dbReference type="InterPro" id="IPR038765">
    <property type="entry name" value="Papain-like_cys_pep_sf"/>
</dbReference>
<dbReference type="GO" id="GO:0046872">
    <property type="term" value="F:metal ion binding"/>
    <property type="evidence" value="ECO:0007669"/>
    <property type="project" value="UniProtKB-KW"/>
</dbReference>
<evidence type="ECO:0000256" key="9">
    <source>
        <dbReference type="ARBA" id="ARBA00022801"/>
    </source>
</evidence>
<comment type="subcellular location">
    <subcellularLocation>
        <location evidence="3">Cytoplasm</location>
    </subcellularLocation>
</comment>
<dbReference type="EnsemblMetazoa" id="GPPI025303-RA">
    <property type="protein sequence ID" value="GPPI025303-PA"/>
    <property type="gene ID" value="GPPI025303"/>
</dbReference>
<dbReference type="GO" id="GO:0005634">
    <property type="term" value="C:nucleus"/>
    <property type="evidence" value="ECO:0007669"/>
    <property type="project" value="TreeGrafter"/>
</dbReference>
<dbReference type="Pfam" id="PF04721">
    <property type="entry name" value="PAW"/>
    <property type="match status" value="1"/>
</dbReference>
<keyword evidence="10" id="KW-0862">Zinc</keyword>
<dbReference type="InterPro" id="IPR006588">
    <property type="entry name" value="Peptide_N_glycanase_PAW_dom"/>
</dbReference>